<organism evidence="1">
    <name type="scientific">freshwater metagenome</name>
    <dbReference type="NCBI Taxonomy" id="449393"/>
    <lineage>
        <taxon>unclassified sequences</taxon>
        <taxon>metagenomes</taxon>
        <taxon>ecological metagenomes</taxon>
    </lineage>
</organism>
<accession>A0A6J7HKI5</accession>
<name>A0A6J7HKI5_9ZZZZ</name>
<evidence type="ECO:0000313" key="1">
    <source>
        <dbReference type="EMBL" id="CAB4917603.1"/>
    </source>
</evidence>
<gene>
    <name evidence="1" type="ORF">UFOPK3720_00056</name>
</gene>
<dbReference type="EMBL" id="CAFBNB010000005">
    <property type="protein sequence ID" value="CAB4917603.1"/>
    <property type="molecule type" value="Genomic_DNA"/>
</dbReference>
<protein>
    <submittedName>
        <fullName evidence="1">Unannotated protein</fullName>
    </submittedName>
</protein>
<dbReference type="AlphaFoldDB" id="A0A6J7HKI5"/>
<reference evidence="1" key="1">
    <citation type="submission" date="2020-05" db="EMBL/GenBank/DDBJ databases">
        <authorList>
            <person name="Chiriac C."/>
            <person name="Salcher M."/>
            <person name="Ghai R."/>
            <person name="Kavagutti S V."/>
        </authorList>
    </citation>
    <scope>NUCLEOTIDE SEQUENCE</scope>
</reference>
<sequence>MPGDRHGIPSEGGELVAEGIKGIRVLGAGTLLEAVAVHDEDEIRQAPVTREHRRLPVAPLLQFAVPDNDEGPAARPR</sequence>
<proteinExistence type="predicted"/>